<sequence>MSRFATTAATWIAAISLLFGALPSSWAAMPTPITVYKSPTCGCCEQWIKHLQANGFKVSAKDVAEIAPIKLKYGVPAALMSCHTALVGGYVIEGHVPAATIRRLLRERPRVAGLTVPGMPQSAPGMDAAKAEPYEVLTFDANGRSTVYERH</sequence>
<dbReference type="SUPFAM" id="SSF52833">
    <property type="entry name" value="Thioredoxin-like"/>
    <property type="match status" value="1"/>
</dbReference>
<dbReference type="InterPro" id="IPR036249">
    <property type="entry name" value="Thioredoxin-like_sf"/>
</dbReference>
<evidence type="ECO:0008006" key="2">
    <source>
        <dbReference type="Google" id="ProtNLM"/>
    </source>
</evidence>
<comment type="caution">
    <text evidence="1">The sequence shown here is derived from an EMBL/GenBank/DDBJ whole genome shotgun (WGS) entry which is preliminary data.</text>
</comment>
<evidence type="ECO:0000313" key="1">
    <source>
        <dbReference type="EMBL" id="OIQ90778.1"/>
    </source>
</evidence>
<gene>
    <name evidence="1" type="ORF">GALL_273190</name>
</gene>
<accession>A0A1J5R5S0</accession>
<proteinExistence type="predicted"/>
<reference evidence="1" key="1">
    <citation type="submission" date="2016-10" db="EMBL/GenBank/DDBJ databases">
        <title>Sequence of Gallionella enrichment culture.</title>
        <authorList>
            <person name="Poehlein A."/>
            <person name="Muehling M."/>
            <person name="Daniel R."/>
        </authorList>
    </citation>
    <scope>NUCLEOTIDE SEQUENCE</scope>
</reference>
<dbReference type="AlphaFoldDB" id="A0A1J5R5S0"/>
<dbReference type="InterPro" id="IPR007332">
    <property type="entry name" value="DUF411"/>
</dbReference>
<organism evidence="1">
    <name type="scientific">mine drainage metagenome</name>
    <dbReference type="NCBI Taxonomy" id="410659"/>
    <lineage>
        <taxon>unclassified sequences</taxon>
        <taxon>metagenomes</taxon>
        <taxon>ecological metagenomes</taxon>
    </lineage>
</organism>
<dbReference type="EMBL" id="MLJW01000280">
    <property type="protein sequence ID" value="OIQ90778.1"/>
    <property type="molecule type" value="Genomic_DNA"/>
</dbReference>
<protein>
    <recommendedName>
        <fullName evidence="2">Metal-binding protein</fullName>
    </recommendedName>
</protein>
<name>A0A1J5R5S0_9ZZZZ</name>
<dbReference type="Pfam" id="PF04214">
    <property type="entry name" value="DUF411"/>
    <property type="match status" value="1"/>
</dbReference>